<proteinExistence type="predicted"/>
<protein>
    <submittedName>
        <fullName evidence="1">Uncharacterized protein</fullName>
    </submittedName>
</protein>
<evidence type="ECO:0000313" key="1">
    <source>
        <dbReference type="EMBL" id="TMI92518.1"/>
    </source>
</evidence>
<sequence length="112" mass="12800">MAMLDRIYRRTWAGQRAWNAQARKVSPECWNVLGSIGSGAHAVVVRASLQSYSEENIQEWLIQLEQIGLVESVPVLDENDLDFTGNFHLARIRAELEKLREKSEHIAQLLAR</sequence>
<dbReference type="Proteomes" id="UP000318509">
    <property type="component" value="Unassembled WGS sequence"/>
</dbReference>
<gene>
    <name evidence="1" type="ORF">E6H00_02595</name>
</gene>
<reference evidence="1 2" key="1">
    <citation type="journal article" date="2019" name="Nat. Microbiol.">
        <title>Mediterranean grassland soil C-N compound turnover is dependent on rainfall and depth, and is mediated by genomically divergent microorganisms.</title>
        <authorList>
            <person name="Diamond S."/>
            <person name="Andeer P.F."/>
            <person name="Li Z."/>
            <person name="Crits-Christoph A."/>
            <person name="Burstein D."/>
            <person name="Anantharaman K."/>
            <person name="Lane K.R."/>
            <person name="Thomas B.C."/>
            <person name="Pan C."/>
            <person name="Northen T.R."/>
            <person name="Banfield J.F."/>
        </authorList>
    </citation>
    <scope>NUCLEOTIDE SEQUENCE [LARGE SCALE GENOMIC DNA]</scope>
    <source>
        <strain evidence="1">NP_3</strain>
    </source>
</reference>
<organism evidence="1 2">
    <name type="scientific">Candidatus Segetimicrobium genomatis</name>
    <dbReference type="NCBI Taxonomy" id="2569760"/>
    <lineage>
        <taxon>Bacteria</taxon>
        <taxon>Bacillati</taxon>
        <taxon>Candidatus Sysuimicrobiota</taxon>
        <taxon>Candidatus Sysuimicrobiia</taxon>
        <taxon>Candidatus Sysuimicrobiales</taxon>
        <taxon>Candidatus Segetimicrobiaceae</taxon>
        <taxon>Candidatus Segetimicrobium</taxon>
    </lineage>
</organism>
<comment type="caution">
    <text evidence="1">The sequence shown here is derived from an EMBL/GenBank/DDBJ whole genome shotgun (WGS) entry which is preliminary data.</text>
</comment>
<dbReference type="EMBL" id="VBAK01000057">
    <property type="protein sequence ID" value="TMI92518.1"/>
    <property type="molecule type" value="Genomic_DNA"/>
</dbReference>
<accession>A0A537K9Q7</accession>
<name>A0A537K9Q7_9BACT</name>
<dbReference type="AlphaFoldDB" id="A0A537K9Q7"/>
<evidence type="ECO:0000313" key="2">
    <source>
        <dbReference type="Proteomes" id="UP000318509"/>
    </source>
</evidence>